<dbReference type="AlphaFoldDB" id="A0A164F8B2"/>
<name>A0A164F8B2_9CRUS</name>
<reference evidence="1 2" key="1">
    <citation type="submission" date="2016-03" db="EMBL/GenBank/DDBJ databases">
        <title>EvidentialGene: Evidence-directed Construction of Genes on Genomes.</title>
        <authorList>
            <person name="Gilbert D.G."/>
            <person name="Choi J.-H."/>
            <person name="Mockaitis K."/>
            <person name="Colbourne J."/>
            <person name="Pfrender M."/>
        </authorList>
    </citation>
    <scope>NUCLEOTIDE SEQUENCE [LARGE SCALE GENOMIC DNA]</scope>
    <source>
        <strain evidence="1 2">Xinb3</strain>
        <tissue evidence="1">Complete organism</tissue>
    </source>
</reference>
<sequence>MQKGTVSEDCWNTVNGAGENKMNWGLFEGCKRGKSLFYPTIFT</sequence>
<accession>A0A164F8B2</accession>
<comment type="caution">
    <text evidence="1">The sequence shown here is derived from an EMBL/GenBank/DDBJ whole genome shotgun (WGS) entry which is preliminary data.</text>
</comment>
<proteinExistence type="predicted"/>
<gene>
    <name evidence="1" type="ORF">APZ42_007533</name>
</gene>
<organism evidence="1 2">
    <name type="scientific">Daphnia magna</name>
    <dbReference type="NCBI Taxonomy" id="35525"/>
    <lineage>
        <taxon>Eukaryota</taxon>
        <taxon>Metazoa</taxon>
        <taxon>Ecdysozoa</taxon>
        <taxon>Arthropoda</taxon>
        <taxon>Crustacea</taxon>
        <taxon>Branchiopoda</taxon>
        <taxon>Diplostraca</taxon>
        <taxon>Cladocera</taxon>
        <taxon>Anomopoda</taxon>
        <taxon>Daphniidae</taxon>
        <taxon>Daphnia</taxon>
    </lineage>
</organism>
<protein>
    <submittedName>
        <fullName evidence="1">Uncharacterized protein</fullName>
    </submittedName>
</protein>
<evidence type="ECO:0000313" key="2">
    <source>
        <dbReference type="Proteomes" id="UP000076858"/>
    </source>
</evidence>
<dbReference type="EMBL" id="LRGB01021041">
    <property type="protein sequence ID" value="KZR97535.1"/>
    <property type="molecule type" value="Genomic_DNA"/>
</dbReference>
<dbReference type="Proteomes" id="UP000076858">
    <property type="component" value="Unassembled WGS sequence"/>
</dbReference>
<evidence type="ECO:0000313" key="1">
    <source>
        <dbReference type="EMBL" id="KZR97535.1"/>
    </source>
</evidence>
<keyword evidence="2" id="KW-1185">Reference proteome</keyword>